<dbReference type="AlphaFoldDB" id="A0A7K3NMD0"/>
<dbReference type="EMBL" id="JAAGRQ010000045">
    <property type="protein sequence ID" value="NDY57351.1"/>
    <property type="molecule type" value="Genomic_DNA"/>
</dbReference>
<evidence type="ECO:0000256" key="1">
    <source>
        <dbReference type="SAM" id="SignalP"/>
    </source>
</evidence>
<accession>A0A7K3NMD0</accession>
<keyword evidence="3" id="KW-1185">Reference proteome</keyword>
<comment type="caution">
    <text evidence="2">The sequence shown here is derived from an EMBL/GenBank/DDBJ whole genome shotgun (WGS) entry which is preliminary data.</text>
</comment>
<evidence type="ECO:0000313" key="2">
    <source>
        <dbReference type="EMBL" id="NDY57351.1"/>
    </source>
</evidence>
<dbReference type="RefSeq" id="WP_163302394.1">
    <property type="nucleotide sequence ID" value="NZ_JAAGRQ010000045.1"/>
</dbReference>
<keyword evidence="1" id="KW-0732">Signal</keyword>
<protein>
    <submittedName>
        <fullName evidence="2">Uncharacterized protein</fullName>
    </submittedName>
</protein>
<feature type="chain" id="PRO_5029845901" evidence="1">
    <location>
        <begin position="30"/>
        <end position="164"/>
    </location>
</feature>
<evidence type="ECO:0000313" key="3">
    <source>
        <dbReference type="Proteomes" id="UP000469724"/>
    </source>
</evidence>
<dbReference type="Proteomes" id="UP000469724">
    <property type="component" value="Unassembled WGS sequence"/>
</dbReference>
<gene>
    <name evidence="2" type="ORF">G3N56_11425</name>
</gene>
<proteinExistence type="predicted"/>
<sequence>MPTNTPAAPRRCRFLGRCLCGLLARCARAALLTLPVLFLAVPSPAQSGAIVSASCPCGYHRERMNLFGGLANHRTMCRFPALCRSTGAIALGNLLDPAAGAGDCPASDMVFYNDPSLAPEHPGPALVSWNLPDGRGVAALFEGGYVCPVCGRRTLTFRHDGFWD</sequence>
<reference evidence="2 3" key="1">
    <citation type="submission" date="2020-02" db="EMBL/GenBank/DDBJ databases">
        <title>Comparative genomics of sulfur disproportionating microorganisms.</title>
        <authorList>
            <person name="Ward L.M."/>
            <person name="Bertran E."/>
            <person name="Johnston D.T."/>
        </authorList>
    </citation>
    <scope>NUCLEOTIDE SEQUENCE [LARGE SCALE GENOMIC DNA]</scope>
    <source>
        <strain evidence="2 3">DSM 3696</strain>
    </source>
</reference>
<name>A0A7K3NMD0_9BACT</name>
<feature type="signal peptide" evidence="1">
    <location>
        <begin position="1"/>
        <end position="29"/>
    </location>
</feature>
<organism evidence="2 3">
    <name type="scientific">Desulfolutivibrio sulfodismutans</name>
    <dbReference type="NCBI Taxonomy" id="63561"/>
    <lineage>
        <taxon>Bacteria</taxon>
        <taxon>Pseudomonadati</taxon>
        <taxon>Thermodesulfobacteriota</taxon>
        <taxon>Desulfovibrionia</taxon>
        <taxon>Desulfovibrionales</taxon>
        <taxon>Desulfovibrionaceae</taxon>
        <taxon>Desulfolutivibrio</taxon>
    </lineage>
</organism>